<evidence type="ECO:0000259" key="12">
    <source>
        <dbReference type="Pfam" id="PF01610"/>
    </source>
</evidence>
<evidence type="ECO:0000256" key="9">
    <source>
        <dbReference type="ARBA" id="ARBA00023136"/>
    </source>
</evidence>
<comment type="similarity">
    <text evidence="2">Belongs to the fatty acid desaturase type 2 family.</text>
</comment>
<evidence type="ECO:0000313" key="14">
    <source>
        <dbReference type="Proteomes" id="UP000236745"/>
    </source>
</evidence>
<dbReference type="InterPro" id="IPR015876">
    <property type="entry name" value="Acyl-CoA_DS"/>
</dbReference>
<dbReference type="GO" id="GO:0016020">
    <property type="term" value="C:membrane"/>
    <property type="evidence" value="ECO:0007669"/>
    <property type="project" value="UniProtKB-SubCell"/>
</dbReference>
<dbReference type="RefSeq" id="WP_104001247.1">
    <property type="nucleotide sequence ID" value="NZ_FNVQ01000001.1"/>
</dbReference>
<evidence type="ECO:0000256" key="10">
    <source>
        <dbReference type="SAM" id="Phobius"/>
    </source>
</evidence>
<keyword evidence="14" id="KW-1185">Reference proteome</keyword>
<comment type="subcellular location">
    <subcellularLocation>
        <location evidence="1">Membrane</location>
        <topology evidence="1">Multi-pass membrane protein</topology>
    </subcellularLocation>
</comment>
<dbReference type="CDD" id="cd03505">
    <property type="entry name" value="Delta9-FADS-like"/>
    <property type="match status" value="1"/>
</dbReference>
<keyword evidence="3 10" id="KW-0812">Transmembrane</keyword>
<dbReference type="AlphaFoldDB" id="A0A1H5U096"/>
<evidence type="ECO:0000256" key="7">
    <source>
        <dbReference type="ARBA" id="ARBA00023004"/>
    </source>
</evidence>
<protein>
    <submittedName>
        <fullName evidence="13">Stearoyl-CoA desaturase (Delta-9 desaturase)</fullName>
    </submittedName>
</protein>
<feature type="domain" description="Transposase IS204/IS1001/IS1096/IS1165 DDE" evidence="12">
    <location>
        <begin position="275"/>
        <end position="374"/>
    </location>
</feature>
<dbReference type="Proteomes" id="UP000236745">
    <property type="component" value="Unassembled WGS sequence"/>
</dbReference>
<keyword evidence="5 10" id="KW-1133">Transmembrane helix</keyword>
<keyword evidence="7" id="KW-0408">Iron</keyword>
<organism evidence="13 14">
    <name type="scientific">Marinobacterium lutimaris</name>
    <dbReference type="NCBI Taxonomy" id="568106"/>
    <lineage>
        <taxon>Bacteria</taxon>
        <taxon>Pseudomonadati</taxon>
        <taxon>Pseudomonadota</taxon>
        <taxon>Gammaproteobacteria</taxon>
        <taxon>Oceanospirillales</taxon>
        <taxon>Oceanospirillaceae</taxon>
        <taxon>Marinobacterium</taxon>
    </lineage>
</organism>
<gene>
    <name evidence="13" type="ORF">SAMN05444390_101226</name>
</gene>
<evidence type="ECO:0000256" key="3">
    <source>
        <dbReference type="ARBA" id="ARBA00022692"/>
    </source>
</evidence>
<dbReference type="InterPro" id="IPR002560">
    <property type="entry name" value="Transposase_DDE"/>
</dbReference>
<evidence type="ECO:0000256" key="4">
    <source>
        <dbReference type="ARBA" id="ARBA00022832"/>
    </source>
</evidence>
<dbReference type="GO" id="GO:0016717">
    <property type="term" value="F:oxidoreductase activity, acting on paired donors, with oxidation of a pair of donors resulting in the reduction of molecular oxygen to two molecules of water"/>
    <property type="evidence" value="ECO:0007669"/>
    <property type="project" value="InterPro"/>
</dbReference>
<dbReference type="GO" id="GO:0006631">
    <property type="term" value="P:fatty acid metabolic process"/>
    <property type="evidence" value="ECO:0007669"/>
    <property type="project" value="UniProtKB-KW"/>
</dbReference>
<dbReference type="PANTHER" id="PTHR11351:SF33">
    <property type="entry name" value="DELTA-9 FATTY ACID DESATURASE, DESA"/>
    <property type="match status" value="1"/>
</dbReference>
<sequence length="390" mass="44552">MLTGFFDLPWWGYIAVVLLLTHLTIVSVTVFLHRSQAHRSVSLHPVPSHLMRFWLWLTTGMVTREWVAIHRKHHAHCDADEDPHSPQVEGISNVLWRGAELYRGALDDPELLARYGKGTPDDWVERKLYSRFPYLGISLMLVIDVLCFGAIGLTLWAVQMVWIPFWAAGVINGVGHFLGYRNFETGDASRNISPLGLLIGGEELHNNHHAAPSSARLSCRWFEFDIGWFYIRCLSALRLAEVRSAGMIRQLPLAPDGALNRLQLLRLYARQVVLPILKQERRAGSRATRELLRRSRWLLLREKHRLNAAQRSRVDSSLSLSTRLATVYEYQHRLREVWTLPGRSSERLSRALHDWCLDAKSSGIAVLEEFAERLMSVSQVSRAAVSSRSL</sequence>
<feature type="transmembrane region" description="Helical" evidence="10">
    <location>
        <begin position="134"/>
        <end position="157"/>
    </location>
</feature>
<dbReference type="Pfam" id="PF00487">
    <property type="entry name" value="FA_desaturase"/>
    <property type="match status" value="1"/>
</dbReference>
<dbReference type="Pfam" id="PF01610">
    <property type="entry name" value="DDE_Tnp_ISL3"/>
    <property type="match status" value="1"/>
</dbReference>
<keyword evidence="8" id="KW-0443">Lipid metabolism</keyword>
<dbReference type="EMBL" id="FNVQ01000001">
    <property type="protein sequence ID" value="SEF68495.1"/>
    <property type="molecule type" value="Genomic_DNA"/>
</dbReference>
<feature type="domain" description="Fatty acid desaturase" evidence="11">
    <location>
        <begin position="10"/>
        <end position="213"/>
    </location>
</feature>
<evidence type="ECO:0000313" key="13">
    <source>
        <dbReference type="EMBL" id="SEF68495.1"/>
    </source>
</evidence>
<evidence type="ECO:0000256" key="5">
    <source>
        <dbReference type="ARBA" id="ARBA00022989"/>
    </source>
</evidence>
<keyword evidence="6" id="KW-0560">Oxidoreductase</keyword>
<evidence type="ECO:0000256" key="8">
    <source>
        <dbReference type="ARBA" id="ARBA00023098"/>
    </source>
</evidence>
<name>A0A1H5U096_9GAMM</name>
<dbReference type="InterPro" id="IPR005804">
    <property type="entry name" value="FA_desaturase_dom"/>
</dbReference>
<keyword evidence="9 10" id="KW-0472">Membrane</keyword>
<evidence type="ECO:0000256" key="1">
    <source>
        <dbReference type="ARBA" id="ARBA00004141"/>
    </source>
</evidence>
<evidence type="ECO:0000259" key="11">
    <source>
        <dbReference type="Pfam" id="PF00487"/>
    </source>
</evidence>
<feature type="transmembrane region" description="Helical" evidence="10">
    <location>
        <begin position="163"/>
        <end position="180"/>
    </location>
</feature>
<dbReference type="PANTHER" id="PTHR11351">
    <property type="entry name" value="ACYL-COA DESATURASE"/>
    <property type="match status" value="1"/>
</dbReference>
<accession>A0A1H5U096</accession>
<evidence type="ECO:0000256" key="2">
    <source>
        <dbReference type="ARBA" id="ARBA00008749"/>
    </source>
</evidence>
<proteinExistence type="inferred from homology"/>
<feature type="transmembrane region" description="Helical" evidence="10">
    <location>
        <begin position="12"/>
        <end position="32"/>
    </location>
</feature>
<keyword evidence="4" id="KW-0276">Fatty acid metabolism</keyword>
<reference evidence="13 14" key="1">
    <citation type="submission" date="2016-10" db="EMBL/GenBank/DDBJ databases">
        <authorList>
            <person name="de Groot N.N."/>
        </authorList>
    </citation>
    <scope>NUCLEOTIDE SEQUENCE [LARGE SCALE GENOMIC DNA]</scope>
    <source>
        <strain evidence="13 14">DSM 22012</strain>
    </source>
</reference>
<dbReference type="OrthoDB" id="19906at2"/>
<evidence type="ECO:0000256" key="6">
    <source>
        <dbReference type="ARBA" id="ARBA00023002"/>
    </source>
</evidence>